<reference evidence="4 5" key="1">
    <citation type="submission" date="2024-03" db="EMBL/GenBank/DDBJ databases">
        <authorList>
            <person name="Jo J.-H."/>
        </authorList>
    </citation>
    <scope>NUCLEOTIDE SEQUENCE [LARGE SCALE GENOMIC DNA]</scope>
    <source>
        <strain evidence="4 5">PS1R-30</strain>
    </source>
</reference>
<keyword evidence="2" id="KW-0472">Membrane</keyword>
<evidence type="ECO:0000256" key="2">
    <source>
        <dbReference type="SAM" id="Phobius"/>
    </source>
</evidence>
<feature type="compositionally biased region" description="Low complexity" evidence="1">
    <location>
        <begin position="210"/>
        <end position="221"/>
    </location>
</feature>
<sequence length="322" mass="34446">MVDVFISYSRSDQAMVAVLARAVEAAGYKVWWDAELPPHESYGDVITDKIAHAKAAIVVWSPTAVKSEWVRAEADMARNQRKLIQTALDQVVPPLPFNQIQYAEIGDWQGEDDHPGWAKVKLSLATLCGAREGAMPPLARPIPRVQPQPAASLPQSRSRGGLIAGIAIGAVVIALAVAGGVLLGRSGGETAAPVPTATLASTAAVAARPVPSAAPTSSATPEAGPVSDGAEDAPPPNPADMTFADSSTRLLTSAEIAPLGPTTLRVARNEIYARKGRRFADPWLRDWFGRYAWYQPRFDTVELNDIEKQNVALIQQAEGRYQ</sequence>
<dbReference type="PROSITE" id="PS50104">
    <property type="entry name" value="TIR"/>
    <property type="match status" value="1"/>
</dbReference>
<keyword evidence="2" id="KW-0812">Transmembrane</keyword>
<dbReference type="Proteomes" id="UP001361239">
    <property type="component" value="Unassembled WGS sequence"/>
</dbReference>
<accession>A0ABU8RVY9</accession>
<dbReference type="Pfam" id="PF13676">
    <property type="entry name" value="TIR_2"/>
    <property type="match status" value="1"/>
</dbReference>
<name>A0ABU8RVY9_9SPHN</name>
<protein>
    <submittedName>
        <fullName evidence="4">TIR domain-containing protein</fullName>
    </submittedName>
</protein>
<dbReference type="SUPFAM" id="SSF52200">
    <property type="entry name" value="Toll/Interleukin receptor TIR domain"/>
    <property type="match status" value="1"/>
</dbReference>
<evidence type="ECO:0000256" key="1">
    <source>
        <dbReference type="SAM" id="MobiDB-lite"/>
    </source>
</evidence>
<dbReference type="InterPro" id="IPR000157">
    <property type="entry name" value="TIR_dom"/>
</dbReference>
<feature type="transmembrane region" description="Helical" evidence="2">
    <location>
        <begin position="162"/>
        <end position="183"/>
    </location>
</feature>
<evidence type="ECO:0000259" key="3">
    <source>
        <dbReference type="PROSITE" id="PS50104"/>
    </source>
</evidence>
<proteinExistence type="predicted"/>
<dbReference type="SMART" id="SM01324">
    <property type="entry name" value="YARHG"/>
    <property type="match status" value="1"/>
</dbReference>
<keyword evidence="2" id="KW-1133">Transmembrane helix</keyword>
<evidence type="ECO:0000313" key="4">
    <source>
        <dbReference type="EMBL" id="MEJ5977176.1"/>
    </source>
</evidence>
<feature type="region of interest" description="Disordered" evidence="1">
    <location>
        <begin position="210"/>
        <end position="240"/>
    </location>
</feature>
<keyword evidence="5" id="KW-1185">Reference proteome</keyword>
<dbReference type="InterPro" id="IPR035897">
    <property type="entry name" value="Toll_tir_struct_dom_sf"/>
</dbReference>
<dbReference type="Gene3D" id="3.40.50.10140">
    <property type="entry name" value="Toll/interleukin-1 receptor homology (TIR) domain"/>
    <property type="match status" value="1"/>
</dbReference>
<dbReference type="InterPro" id="IPR025582">
    <property type="entry name" value="YARHG_dom"/>
</dbReference>
<organism evidence="4 5">
    <name type="scientific">Novosphingobium anseongense</name>
    <dbReference type="NCBI Taxonomy" id="3133436"/>
    <lineage>
        <taxon>Bacteria</taxon>
        <taxon>Pseudomonadati</taxon>
        <taxon>Pseudomonadota</taxon>
        <taxon>Alphaproteobacteria</taxon>
        <taxon>Sphingomonadales</taxon>
        <taxon>Sphingomonadaceae</taxon>
        <taxon>Novosphingobium</taxon>
    </lineage>
</organism>
<dbReference type="RefSeq" id="WP_339587124.1">
    <property type="nucleotide sequence ID" value="NZ_JBBHJZ010000002.1"/>
</dbReference>
<dbReference type="InterPro" id="IPR038434">
    <property type="entry name" value="YARHG_sf"/>
</dbReference>
<dbReference type="Gene3D" id="1.20.58.1690">
    <property type="match status" value="1"/>
</dbReference>
<dbReference type="SMART" id="SM00255">
    <property type="entry name" value="TIR"/>
    <property type="match status" value="1"/>
</dbReference>
<comment type="caution">
    <text evidence="4">The sequence shown here is derived from an EMBL/GenBank/DDBJ whole genome shotgun (WGS) entry which is preliminary data.</text>
</comment>
<gene>
    <name evidence="4" type="ORF">WG901_11055</name>
</gene>
<dbReference type="EMBL" id="JBBHJZ010000002">
    <property type="protein sequence ID" value="MEJ5977176.1"/>
    <property type="molecule type" value="Genomic_DNA"/>
</dbReference>
<dbReference type="Pfam" id="PF13308">
    <property type="entry name" value="YARHG"/>
    <property type="match status" value="1"/>
</dbReference>
<evidence type="ECO:0000313" key="5">
    <source>
        <dbReference type="Proteomes" id="UP001361239"/>
    </source>
</evidence>
<feature type="domain" description="TIR" evidence="3">
    <location>
        <begin position="1"/>
        <end position="124"/>
    </location>
</feature>